<proteinExistence type="predicted"/>
<gene>
    <name evidence="1" type="ORF">AXE77_06225</name>
</gene>
<dbReference type="AlphaFoldDB" id="A0A3E1J0P0"/>
<evidence type="ECO:0000313" key="2">
    <source>
        <dbReference type="Proteomes" id="UP000259221"/>
    </source>
</evidence>
<name>A0A3E1J0P0_GARVA</name>
<comment type="caution">
    <text evidence="1">The sequence shown here is derived from an EMBL/GenBank/DDBJ whole genome shotgun (WGS) entry which is preliminary data.</text>
</comment>
<accession>A0A3E1J0P0</accession>
<dbReference type="EMBL" id="LRTV01000003">
    <property type="protein sequence ID" value="RFD79926.1"/>
    <property type="molecule type" value="Genomic_DNA"/>
</dbReference>
<evidence type="ECO:0000313" key="1">
    <source>
        <dbReference type="EMBL" id="RFD79926.1"/>
    </source>
</evidence>
<protein>
    <submittedName>
        <fullName evidence="1">Uncharacterized protein</fullName>
    </submittedName>
</protein>
<sequence length="120" mass="13722">MDLWNIRQNVYLEFGADDLVTKYHHTNLPCLRQSRRRQTSLALKAPRAFNLSKLTLRVAFARYALSASAGRRAQCFQPKRVSALKELEIPIISDSVKARTEALRQVKAKEKPRHPSMAGF</sequence>
<reference evidence="1 2" key="1">
    <citation type="submission" date="2016-02" db="EMBL/GenBank/DDBJ databases">
        <authorList>
            <person name="Alioto T."/>
            <person name="Alioto T."/>
        </authorList>
    </citation>
    <scope>NUCLEOTIDE SEQUENCE [LARGE SCALE GENOMIC DNA]</scope>
    <source>
        <strain evidence="1 2">NR010</strain>
    </source>
</reference>
<organism evidence="1 2">
    <name type="scientific">Gardnerella vaginalis</name>
    <dbReference type="NCBI Taxonomy" id="2702"/>
    <lineage>
        <taxon>Bacteria</taxon>
        <taxon>Bacillati</taxon>
        <taxon>Actinomycetota</taxon>
        <taxon>Actinomycetes</taxon>
        <taxon>Bifidobacteriales</taxon>
        <taxon>Bifidobacteriaceae</taxon>
        <taxon>Gardnerella</taxon>
    </lineage>
</organism>
<dbReference type="Proteomes" id="UP000259221">
    <property type="component" value="Unassembled WGS sequence"/>
</dbReference>